<keyword evidence="9" id="KW-1185">Reference proteome</keyword>
<sequence>MDSTNKRLFLTGASGLLGRAILKKFSEYGWEVLGTGFSRVSPPLIKVDLHDVSSVQKILAEFKPSFIIHSAAVRFPDQVESNPEEAVNMNVKVSQHLASISDKIGVPLLYISTDYVFDGKKPPYKVEDQPCPVNLYGNLILRIPVLYGTVEKLSESAVTTLLEPLLNTSKPCSMSNYERRYPAHVNDIAEICHQLGQKKLEDPSICGIFQWSGQEMLTKYQMICKMAKVFSLPCNHVTPVDGPGAGAVTRPYDSQMDVSSLVLLFKKIPHHTPFEEGIKECLQPWTTKKAQ</sequence>
<dbReference type="GO" id="GO:0048269">
    <property type="term" value="C:methionine adenosyltransferase complex"/>
    <property type="evidence" value="ECO:0007669"/>
    <property type="project" value="TreeGrafter"/>
</dbReference>
<evidence type="ECO:0000256" key="5">
    <source>
        <dbReference type="ARBA" id="ARBA00045998"/>
    </source>
</evidence>
<dbReference type="Pfam" id="PF04321">
    <property type="entry name" value="RmlD_sub_bind"/>
    <property type="match status" value="1"/>
</dbReference>
<evidence type="ECO:0000256" key="3">
    <source>
        <dbReference type="ARBA" id="ARBA00021596"/>
    </source>
</evidence>
<dbReference type="PANTHER" id="PTHR10491">
    <property type="entry name" value="DTDP-4-DEHYDRORHAMNOSE REDUCTASE"/>
    <property type="match status" value="1"/>
</dbReference>
<dbReference type="InterPro" id="IPR029903">
    <property type="entry name" value="RmlD-like-bd"/>
</dbReference>
<reference evidence="8" key="2">
    <citation type="submission" date="2017-10" db="EMBL/GenBank/DDBJ databases">
        <title>Ladona fulva Genome sequencing and assembly.</title>
        <authorList>
            <person name="Murali S."/>
            <person name="Richards S."/>
            <person name="Bandaranaike D."/>
            <person name="Bellair M."/>
            <person name="Blankenburg K."/>
            <person name="Chao H."/>
            <person name="Dinh H."/>
            <person name="Doddapaneni H."/>
            <person name="Dugan-Rocha S."/>
            <person name="Elkadiri S."/>
            <person name="Gnanaolivu R."/>
            <person name="Hernandez B."/>
            <person name="Skinner E."/>
            <person name="Javaid M."/>
            <person name="Lee S."/>
            <person name="Li M."/>
            <person name="Ming W."/>
            <person name="Munidasa M."/>
            <person name="Muniz J."/>
            <person name="Nguyen L."/>
            <person name="Hughes D."/>
            <person name="Osuji N."/>
            <person name="Pu L.-L."/>
            <person name="Puazo M."/>
            <person name="Qu C."/>
            <person name="Quiroz J."/>
            <person name="Raj R."/>
            <person name="Weissenberger G."/>
            <person name="Xin Y."/>
            <person name="Zou X."/>
            <person name="Han Y."/>
            <person name="Worley K."/>
            <person name="Muzny D."/>
            <person name="Gibbs R."/>
        </authorList>
    </citation>
    <scope>NUCLEOTIDE SEQUENCE</scope>
    <source>
        <strain evidence="8">Sampled in the wild</strain>
    </source>
</reference>
<comment type="similarity">
    <text evidence="2">Belongs to the dTDP-4-dehydrorhamnose reductase family. MAT2B subfamily.</text>
</comment>
<dbReference type="PANTHER" id="PTHR10491:SF4">
    <property type="entry name" value="METHIONINE ADENOSYLTRANSFERASE 2 SUBUNIT BETA"/>
    <property type="match status" value="1"/>
</dbReference>
<dbReference type="Proteomes" id="UP000792457">
    <property type="component" value="Unassembled WGS sequence"/>
</dbReference>
<comment type="pathway">
    <text evidence="1">Amino-acid biosynthesis; S-adenosyl-L-methionine biosynthesis; S-adenosyl-L-methionine from L-methionine: step 1/1.</text>
</comment>
<dbReference type="OrthoDB" id="6235964at2759"/>
<evidence type="ECO:0000256" key="1">
    <source>
        <dbReference type="ARBA" id="ARBA00005224"/>
    </source>
</evidence>
<evidence type="ECO:0000259" key="7">
    <source>
        <dbReference type="Pfam" id="PF04321"/>
    </source>
</evidence>
<comment type="caution">
    <text evidence="8">The sequence shown here is derived from an EMBL/GenBank/DDBJ whole genome shotgun (WGS) entry which is preliminary data.</text>
</comment>
<dbReference type="UniPathway" id="UPA00315">
    <property type="reaction ID" value="UER00080"/>
</dbReference>
<comment type="subunit">
    <text evidence="6">Heterotrimer; composed of a catalytic MAT2A homodimer that binds one regulatory MAT2B chain. Heterohexamer; composed of a central, catalytic MAT2A homotetramer flanked on either side by a regulatory MAT2B chain. NADP binding increases the affinity for MAT2A.</text>
</comment>
<gene>
    <name evidence="8" type="ORF">J437_LFUL011154</name>
</gene>
<reference evidence="8" key="1">
    <citation type="submission" date="2013-04" db="EMBL/GenBank/DDBJ databases">
        <authorList>
            <person name="Qu J."/>
            <person name="Murali S.C."/>
            <person name="Bandaranaike D."/>
            <person name="Bellair M."/>
            <person name="Blankenburg K."/>
            <person name="Chao H."/>
            <person name="Dinh H."/>
            <person name="Doddapaneni H."/>
            <person name="Downs B."/>
            <person name="Dugan-Rocha S."/>
            <person name="Elkadiri S."/>
            <person name="Gnanaolivu R.D."/>
            <person name="Hernandez B."/>
            <person name="Javaid M."/>
            <person name="Jayaseelan J.C."/>
            <person name="Lee S."/>
            <person name="Li M."/>
            <person name="Ming W."/>
            <person name="Munidasa M."/>
            <person name="Muniz J."/>
            <person name="Nguyen L."/>
            <person name="Ongeri F."/>
            <person name="Osuji N."/>
            <person name="Pu L.-L."/>
            <person name="Puazo M."/>
            <person name="Qu C."/>
            <person name="Quiroz J."/>
            <person name="Raj R."/>
            <person name="Weissenberger G."/>
            <person name="Xin Y."/>
            <person name="Zou X."/>
            <person name="Han Y."/>
            <person name="Richards S."/>
            <person name="Worley K."/>
            <person name="Muzny D."/>
            <person name="Gibbs R."/>
        </authorList>
    </citation>
    <scope>NUCLEOTIDE SEQUENCE</scope>
    <source>
        <strain evidence="8">Sampled in the wild</strain>
    </source>
</reference>
<evidence type="ECO:0000256" key="6">
    <source>
        <dbReference type="ARBA" id="ARBA00046786"/>
    </source>
</evidence>
<evidence type="ECO:0000313" key="9">
    <source>
        <dbReference type="Proteomes" id="UP000792457"/>
    </source>
</evidence>
<dbReference type="AlphaFoldDB" id="A0A8K0P0G4"/>
<dbReference type="EMBL" id="KZ308394">
    <property type="protein sequence ID" value="KAG8228906.1"/>
    <property type="molecule type" value="Genomic_DNA"/>
</dbReference>
<dbReference type="GO" id="GO:0006556">
    <property type="term" value="P:S-adenosylmethionine biosynthetic process"/>
    <property type="evidence" value="ECO:0007669"/>
    <property type="project" value="UniProtKB-UniPathway"/>
</dbReference>
<evidence type="ECO:0000256" key="2">
    <source>
        <dbReference type="ARBA" id="ARBA00008656"/>
    </source>
</evidence>
<dbReference type="Gene3D" id="3.40.50.720">
    <property type="entry name" value="NAD(P)-binding Rossmann-like Domain"/>
    <property type="match status" value="1"/>
</dbReference>
<name>A0A8K0P0G4_LADFU</name>
<evidence type="ECO:0000256" key="4">
    <source>
        <dbReference type="ARBA" id="ARBA00029977"/>
    </source>
</evidence>
<protein>
    <recommendedName>
        <fullName evidence="3">Methionine adenosyltransferase 2 subunit beta</fullName>
    </recommendedName>
    <alternativeName>
        <fullName evidence="4">Methionine adenosyltransferase II beta</fullName>
    </alternativeName>
</protein>
<evidence type="ECO:0000313" key="8">
    <source>
        <dbReference type="EMBL" id="KAG8228906.1"/>
    </source>
</evidence>
<dbReference type="InterPro" id="IPR005913">
    <property type="entry name" value="dTDP_dehydrorham_reduct"/>
</dbReference>
<organism evidence="8 9">
    <name type="scientific">Ladona fulva</name>
    <name type="common">Scarce chaser dragonfly</name>
    <name type="synonym">Libellula fulva</name>
    <dbReference type="NCBI Taxonomy" id="123851"/>
    <lineage>
        <taxon>Eukaryota</taxon>
        <taxon>Metazoa</taxon>
        <taxon>Ecdysozoa</taxon>
        <taxon>Arthropoda</taxon>
        <taxon>Hexapoda</taxon>
        <taxon>Insecta</taxon>
        <taxon>Pterygota</taxon>
        <taxon>Palaeoptera</taxon>
        <taxon>Odonata</taxon>
        <taxon>Epiprocta</taxon>
        <taxon>Anisoptera</taxon>
        <taxon>Libelluloidea</taxon>
        <taxon>Libellulidae</taxon>
        <taxon>Ladona</taxon>
    </lineage>
</organism>
<accession>A0A8K0P0G4</accession>
<feature type="domain" description="RmlD-like substrate binding" evidence="7">
    <location>
        <begin position="7"/>
        <end position="284"/>
    </location>
</feature>
<dbReference type="CDD" id="cd05254">
    <property type="entry name" value="dTDP_HR_like_SDR_e"/>
    <property type="match status" value="1"/>
</dbReference>
<dbReference type="InterPro" id="IPR036291">
    <property type="entry name" value="NAD(P)-bd_dom_sf"/>
</dbReference>
<dbReference type="GO" id="GO:0048270">
    <property type="term" value="F:methionine adenosyltransferase regulator activity"/>
    <property type="evidence" value="ECO:0007669"/>
    <property type="project" value="TreeGrafter"/>
</dbReference>
<comment type="function">
    <text evidence="5">Regulatory subunit of S-adenosylmethionine synthetase 2, an enzyme that catalyzes the formation of S-adenosylmethionine from methionine and ATP. Regulates MAT2A catalytic activity by changing its kinetic properties, increasing its affinity for L-methionine. Can bind NADP (in vitro).</text>
</comment>
<dbReference type="SUPFAM" id="SSF51735">
    <property type="entry name" value="NAD(P)-binding Rossmann-fold domains"/>
    <property type="match status" value="1"/>
</dbReference>
<proteinExistence type="inferred from homology"/>